<evidence type="ECO:0000313" key="4">
    <source>
        <dbReference type="Proteomes" id="UP001597568"/>
    </source>
</evidence>
<dbReference type="InterPro" id="IPR041685">
    <property type="entry name" value="AAA_GajA/Old/RecF-like"/>
</dbReference>
<dbReference type="GO" id="GO:0004519">
    <property type="term" value="F:endonuclease activity"/>
    <property type="evidence" value="ECO:0007669"/>
    <property type="project" value="UniProtKB-KW"/>
</dbReference>
<dbReference type="RefSeq" id="WP_380147959.1">
    <property type="nucleotide sequence ID" value="NZ_JBHUOR010000101.1"/>
</dbReference>
<proteinExistence type="predicted"/>
<reference evidence="4" key="1">
    <citation type="journal article" date="2019" name="Int. J. Syst. Evol. Microbiol.">
        <title>The Global Catalogue of Microorganisms (GCM) 10K type strain sequencing project: providing services to taxonomists for standard genome sequencing and annotation.</title>
        <authorList>
            <consortium name="The Broad Institute Genomics Platform"/>
            <consortium name="The Broad Institute Genome Sequencing Center for Infectious Disease"/>
            <person name="Wu L."/>
            <person name="Ma J."/>
        </authorList>
    </citation>
    <scope>NUCLEOTIDE SEQUENCE [LARGE SCALE GENOMIC DNA]</scope>
    <source>
        <strain evidence="4">KCTC 33522</strain>
    </source>
</reference>
<feature type="domain" description="Endonuclease GajA/Old nuclease/RecF-like AAA" evidence="1">
    <location>
        <begin position="1"/>
        <end position="382"/>
    </location>
</feature>
<dbReference type="PANTHER" id="PTHR43581:SF4">
    <property type="entry name" value="ATP_GTP PHOSPHATASE"/>
    <property type="match status" value="1"/>
</dbReference>
<comment type="caution">
    <text evidence="3">The sequence shown here is derived from an EMBL/GenBank/DDBJ whole genome shotgun (WGS) entry which is preliminary data.</text>
</comment>
<protein>
    <submittedName>
        <fullName evidence="3">ATP-dependent endonuclease</fullName>
    </submittedName>
</protein>
<dbReference type="InterPro" id="IPR027417">
    <property type="entry name" value="P-loop_NTPase"/>
</dbReference>
<feature type="domain" description="OLD protein-like TOPRIM" evidence="2">
    <location>
        <begin position="444"/>
        <end position="514"/>
    </location>
</feature>
<keyword evidence="3" id="KW-0540">Nuclease</keyword>
<dbReference type="InterPro" id="IPR034139">
    <property type="entry name" value="TOPRIM_OLD"/>
</dbReference>
<keyword evidence="4" id="KW-1185">Reference proteome</keyword>
<dbReference type="InterPro" id="IPR051396">
    <property type="entry name" value="Bact_Antivir_Def_Nuclease"/>
</dbReference>
<evidence type="ECO:0000313" key="3">
    <source>
        <dbReference type="EMBL" id="MFD2869141.1"/>
    </source>
</evidence>
<gene>
    <name evidence="3" type="ORF">ACFSY7_11615</name>
</gene>
<sequence length="699" mass="80492">MYISQLVLKNFRGFSGNETIINFKEGINVILGENNAGKTTIIKALDILFNNKSSKKLGINDFNRDIDLDVLKDTPPYIIIAAKLTESPEEDEYSEELVAVANWLTKIVSPYEAKITLEYSLPENEISNYQVFMSNKQMNKNEYWNYLEQHFLKKYVIKIYIGNPELKNQLNPIELAKFDFQFLSAIRDVERDLFKGNNSLLKEVIDFYMDYEIKSNIGLSNIERTKQISVKKEEFSRESKELIKILKERMRIGEEQILKYVNNTGAGIDKSKPVFDGEIFDTELYSSLRLIVEKVTGIKLPATSNGLGYNNLIFISILLSKMQRDASGTYLGSNAKTFSILAIEEPEAHLHPSMQYKFLQFLKKNNQSEVRQIFVTTHSPNITAAVDLEDIIILQKEDNERIRLAYPSKVFDTKTTDDDDEIKAKKKSREYVGRFLDVTKADLFFAKNIILVEGIAEQLIIPEFSRKMGKDLEDSHTTIINIGGRYFNHFLRLFDIDASEYALKKKVACITDLDPVRKKITKNNTENDKVTSEWSKCPPILLDLNSNQYAYKDTSNNLLNTQFFSDNIQIFTQRKKLSSTLEYELIRINPEKKELIMDAVSNQKELTELIDMVSRSENINKIVDRLRQCTLKTELQMALENGKIADSQENRIAILASRYLMSIKKGEAAQELAYLISSDENEMITIPDYIVEAIKWISH</sequence>
<keyword evidence="3" id="KW-0378">Hydrolase</keyword>
<name>A0ABW5Y1C6_9BACL</name>
<accession>A0ABW5Y1C6</accession>
<dbReference type="Gene3D" id="3.40.50.300">
    <property type="entry name" value="P-loop containing nucleotide triphosphate hydrolases"/>
    <property type="match status" value="1"/>
</dbReference>
<organism evidence="3 4">
    <name type="scientific">Kurthia populi</name>
    <dbReference type="NCBI Taxonomy" id="1562132"/>
    <lineage>
        <taxon>Bacteria</taxon>
        <taxon>Bacillati</taxon>
        <taxon>Bacillota</taxon>
        <taxon>Bacilli</taxon>
        <taxon>Bacillales</taxon>
        <taxon>Caryophanaceae</taxon>
        <taxon>Kurthia</taxon>
    </lineage>
</organism>
<evidence type="ECO:0000259" key="2">
    <source>
        <dbReference type="Pfam" id="PF20469"/>
    </source>
</evidence>
<dbReference type="EMBL" id="JBHUOR010000101">
    <property type="protein sequence ID" value="MFD2869141.1"/>
    <property type="molecule type" value="Genomic_DNA"/>
</dbReference>
<dbReference type="Pfam" id="PF13175">
    <property type="entry name" value="AAA_15"/>
    <property type="match status" value="1"/>
</dbReference>
<dbReference type="Pfam" id="PF20469">
    <property type="entry name" value="OLD-like_TOPRIM"/>
    <property type="match status" value="1"/>
</dbReference>
<dbReference type="SUPFAM" id="SSF52540">
    <property type="entry name" value="P-loop containing nucleoside triphosphate hydrolases"/>
    <property type="match status" value="1"/>
</dbReference>
<dbReference type="Proteomes" id="UP001597568">
    <property type="component" value="Unassembled WGS sequence"/>
</dbReference>
<dbReference type="PANTHER" id="PTHR43581">
    <property type="entry name" value="ATP/GTP PHOSPHATASE"/>
    <property type="match status" value="1"/>
</dbReference>
<keyword evidence="3" id="KW-0255">Endonuclease</keyword>
<dbReference type="CDD" id="cd01026">
    <property type="entry name" value="TOPRIM_OLD"/>
    <property type="match status" value="1"/>
</dbReference>
<evidence type="ECO:0000259" key="1">
    <source>
        <dbReference type="Pfam" id="PF13175"/>
    </source>
</evidence>